<evidence type="ECO:0000259" key="15">
    <source>
        <dbReference type="PROSITE" id="PS50041"/>
    </source>
</evidence>
<dbReference type="PROSITE" id="PS50093">
    <property type="entry name" value="PKD"/>
    <property type="match status" value="11"/>
</dbReference>
<organism evidence="20 21">
    <name type="scientific">Puma concolor</name>
    <name type="common">Mountain lion</name>
    <name type="synonym">Felis concolor</name>
    <dbReference type="NCBI Taxonomy" id="9696"/>
    <lineage>
        <taxon>Eukaryota</taxon>
        <taxon>Metazoa</taxon>
        <taxon>Chordata</taxon>
        <taxon>Craniata</taxon>
        <taxon>Vertebrata</taxon>
        <taxon>Euteleostomi</taxon>
        <taxon>Mammalia</taxon>
        <taxon>Eutheria</taxon>
        <taxon>Laurasiatheria</taxon>
        <taxon>Carnivora</taxon>
        <taxon>Feliformia</taxon>
        <taxon>Felidae</taxon>
        <taxon>Felinae</taxon>
        <taxon>Puma</taxon>
    </lineage>
</organism>
<name>A0A6P6HB53_PUMCO</name>
<dbReference type="InterPro" id="IPR014010">
    <property type="entry name" value="REJ_dom"/>
</dbReference>
<evidence type="ECO:0000256" key="4">
    <source>
        <dbReference type="ARBA" id="ARBA00022475"/>
    </source>
</evidence>
<keyword evidence="11" id="KW-0325">Glycoprotein</keyword>
<feature type="transmembrane region" description="Helical" evidence="14">
    <location>
        <begin position="1846"/>
        <end position="1865"/>
    </location>
</feature>
<feature type="transmembrane region" description="Helical" evidence="14">
    <location>
        <begin position="2184"/>
        <end position="2205"/>
    </location>
</feature>
<dbReference type="KEGG" id="pcoo:112853202"/>
<dbReference type="GO" id="GO:0005886">
    <property type="term" value="C:plasma membrane"/>
    <property type="evidence" value="ECO:0007669"/>
    <property type="project" value="UniProtKB-SubCell"/>
</dbReference>
<evidence type="ECO:0000256" key="8">
    <source>
        <dbReference type="ARBA" id="ARBA00023069"/>
    </source>
</evidence>
<dbReference type="SMART" id="SM00034">
    <property type="entry name" value="CLECT"/>
    <property type="match status" value="1"/>
</dbReference>
<dbReference type="Pfam" id="PF01477">
    <property type="entry name" value="PLAT"/>
    <property type="match status" value="1"/>
</dbReference>
<dbReference type="PROSITE" id="PS51111">
    <property type="entry name" value="REJ"/>
    <property type="match status" value="1"/>
</dbReference>
<keyword evidence="6" id="KW-0677">Repeat</keyword>
<evidence type="ECO:0000256" key="9">
    <source>
        <dbReference type="ARBA" id="ARBA00023136"/>
    </source>
</evidence>
<keyword evidence="9 14" id="KW-0472">Membrane</keyword>
<keyword evidence="8" id="KW-0969">Cilium</keyword>
<dbReference type="FunFam" id="2.60.40.10:FF:000825">
    <property type="entry name" value="Polycystin 1, transient receptor potential channel interacting"/>
    <property type="match status" value="2"/>
</dbReference>
<dbReference type="InterPro" id="IPR035986">
    <property type="entry name" value="PKD_dom_sf"/>
</dbReference>
<dbReference type="InterPro" id="IPR013783">
    <property type="entry name" value="Ig-like_fold"/>
</dbReference>
<evidence type="ECO:0000313" key="21">
    <source>
        <dbReference type="RefSeq" id="XP_025772511.1"/>
    </source>
</evidence>
<dbReference type="RefSeq" id="XP_025772511.1">
    <property type="nucleotide sequence ID" value="XM_025916726.1"/>
</dbReference>
<evidence type="ECO:0000259" key="16">
    <source>
        <dbReference type="PROSITE" id="PS50093"/>
    </source>
</evidence>
<dbReference type="Proteomes" id="UP000515131">
    <property type="component" value="Unplaced"/>
</dbReference>
<dbReference type="FunFam" id="2.60.60.20:FF:000012">
    <property type="entry name" value="polycystin-1 isoform X2"/>
    <property type="match status" value="1"/>
</dbReference>
<feature type="domain" description="PKD" evidence="16">
    <location>
        <begin position="1703"/>
        <end position="1777"/>
    </location>
</feature>
<dbReference type="CTD" id="5310"/>
<feature type="transmembrane region" description="Helical" evidence="14">
    <location>
        <begin position="2454"/>
        <end position="2476"/>
    </location>
</feature>
<feature type="domain" description="WSC" evidence="19">
    <location>
        <begin position="211"/>
        <end position="305"/>
    </location>
</feature>
<dbReference type="SUPFAM" id="SSF49723">
    <property type="entry name" value="Lipase/lipooxygenase domain (PLAT/LH2 domain)"/>
    <property type="match status" value="1"/>
</dbReference>
<evidence type="ECO:0000256" key="6">
    <source>
        <dbReference type="ARBA" id="ARBA00022737"/>
    </source>
</evidence>
<dbReference type="Gene3D" id="3.10.100.10">
    <property type="entry name" value="Mannose-Binding Protein A, subunit A"/>
    <property type="match status" value="1"/>
</dbReference>
<dbReference type="InterPro" id="IPR001304">
    <property type="entry name" value="C-type_lectin-like"/>
</dbReference>
<dbReference type="Pfam" id="PF20519">
    <property type="entry name" value="Polycystin_dom"/>
    <property type="match status" value="1"/>
</dbReference>
<dbReference type="InterPro" id="IPR016187">
    <property type="entry name" value="CTDL_fold"/>
</dbReference>
<dbReference type="Pfam" id="PF00801">
    <property type="entry name" value="PKD"/>
    <property type="match status" value="14"/>
</dbReference>
<dbReference type="GO" id="GO:0006816">
    <property type="term" value="P:calcium ion transport"/>
    <property type="evidence" value="ECO:0007669"/>
    <property type="project" value="TreeGrafter"/>
</dbReference>
<evidence type="ECO:0000256" key="1">
    <source>
        <dbReference type="ARBA" id="ARBA00004138"/>
    </source>
</evidence>
<feature type="domain" description="PLAT" evidence="17">
    <location>
        <begin position="2018"/>
        <end position="2136"/>
    </location>
</feature>
<dbReference type="PROSITE" id="PS50041">
    <property type="entry name" value="C_TYPE_LECTIN_2"/>
    <property type="match status" value="1"/>
</dbReference>
<reference evidence="21" key="1">
    <citation type="submission" date="2025-08" db="UniProtKB">
        <authorList>
            <consortium name="RefSeq"/>
        </authorList>
    </citation>
    <scope>IDENTIFICATION</scope>
    <source>
        <tissue evidence="21">Blood</tissue>
    </source>
</reference>
<evidence type="ECO:0000256" key="14">
    <source>
        <dbReference type="SAM" id="Phobius"/>
    </source>
</evidence>
<dbReference type="SMART" id="SM00321">
    <property type="entry name" value="WSC"/>
    <property type="match status" value="1"/>
</dbReference>
<evidence type="ECO:0000256" key="12">
    <source>
        <dbReference type="ARBA" id="ARBA00023273"/>
    </source>
</evidence>
<evidence type="ECO:0000256" key="3">
    <source>
        <dbReference type="ARBA" id="ARBA00007200"/>
    </source>
</evidence>
<comment type="similarity">
    <text evidence="3">Belongs to the polycystin family.</text>
</comment>
<dbReference type="PROSITE" id="PS51212">
    <property type="entry name" value="WSC"/>
    <property type="match status" value="1"/>
</dbReference>
<feature type="domain" description="PKD" evidence="16">
    <location>
        <begin position="1461"/>
        <end position="1519"/>
    </location>
</feature>
<dbReference type="PANTHER" id="PTHR46730:SF3">
    <property type="entry name" value="POLYCYSTIN-1"/>
    <property type="match status" value="1"/>
</dbReference>
<feature type="domain" description="PKD" evidence="16">
    <location>
        <begin position="1201"/>
        <end position="1256"/>
    </location>
</feature>
<evidence type="ECO:0000256" key="2">
    <source>
        <dbReference type="ARBA" id="ARBA00004651"/>
    </source>
</evidence>
<feature type="domain" description="C-type lectin" evidence="15">
    <location>
        <begin position="449"/>
        <end position="565"/>
    </location>
</feature>
<keyword evidence="7 14" id="KW-1133">Transmembrane helix</keyword>
<sequence>MGLRRIGASRVPSCSPLTFPELHETWKQPQCLAADEQIRGMWSVHTVEYHSAIKRNKALAPATAWMRLENMFGEGSQTRGPVLNDFTGWFARSSVPSSRVGDVCVPGRPEATCQLPSQNGEEPGCSCPVFRLWEVMVGVMALVGCHEMLCGQQVSTVKQLSGAVVGVISLAWFQMWFLALQARQGDVSHNLLRAVDAGLLANLSALTELAGEEYIACLPDNSSGAVVPVAFSTAHEGPLAPEACGAFCFAAGWGLGALSDQGWCLCGAAQPPNASSACLPLCSSPPLPLAPACGGPTLLENVFPASPGAALVGPPGPLASGQPAAFHVTASLPVSSTHWDFGDGSPKVDVAGPATTHRYSLPGHYQVTAVLALGAGLAQLGAKVQVEAAPAALELECPVSVLSDETLKLGVRNRGGSGLEATYSIVSLGEEPGRVVHPLCPSDTVIFPGNGHCYRLVAEKAAWLQAQEQCRAWAGAALAMVDSPAVQRFLVSQVTRSLDVWIGFSAVEGAEAGPAVRGEAFSLESCQNWLPGEPHPATAERCVRLGPAGQCNTDLCSVPHSYVCELRPGGPVWDAENFLVGAPPGDLQGPLSPLAQQEALSAPQEPVENVVFNVIYQSAAVFKLSLTASNHVSNVTVNYNVTVERMNRMRGLWVSAVPPVLPPNATLALAAHVLVDSAVEVAFLWTFGDGDQVIGQFKPPYNESFRVPDPAVAQVLVEHNVTHAYAIPGEYNLTLLVSNAFENLTRQVSVSVRATLPAVAVAVGSRVLVAGQSVTFAPRPLPSPGGILYTWDFGDDSPAVTQHWPEVNHTYSSGGTYRVRLEVNNTVSSVTACVGIRVFEELRGLSVSLSPSVEQGAPVTVSAALESGDNVTWTFDMGDGTVLTGPEATVEHVYLRARNCTVTVGASSPAGRLALSLPLQVFVLEVLRIEPAACIPVQPLARLTAHVTGDPTHYIFDWTFGDGSSNTTVSGDPTVTHNFTRSGTFPLTLVLSSHVNKAHYFTSVCVEPELGNVTLWPERQFVRLGDEARWVARAWPPFLYRYTWDFGTEDPARVGGPEATFAYPASGSYLVTVAVSNNISAANDSALVEVQEPVELTGVRVNGSRVLELQQPYLFSAGGRGCPATYLWELGDGGLLEGSAVIHAYNSTGHFTVRVTGWNEVSRGEARLNVTVRERARGLSVNASRTVVPLNGSVSFATSLEAGSDVRYSWVLCDRCTPIPGGPTISYTFRSVGTFNIIVTAENEVGAAQDSIFVYVLQHIEGLQVVGGGGGCCFPTNRTLQLQAVVRDGTNISYSWTAQRDGGPALAGSGRAFSLTVLEAGTYRIQLRAANMLGSALANRTVDFVEPVGWLAAAASPNPAAVDASVTLCAKLAGGSGVIYSWSLEGGLSWETPEPSTTHTFPTPGLYLVTVTARNQLGSANATTEVAVQVPVSGLSIRAGELGGSFVAAGSAVPFWGQLDSGTDVSWCWAVPGGSRHGQHVSVVFRDAGAFSVRLNASNAVSWGLATRELTVEEPVAGLVLWASSKVVAPGQLVHLQVLLAAGSAVSFYLQVGGAATEALPGPRFSRSFPRAGDYTLSVQAENHVSRAQAQVRILVLEAVGGLQVPNCCEPGIPTGTERNFTARVQRGSRVAYAWYFSLQKVQGDSLVILSGRDVTYTPVAAGLLEIHVRAFNELGGVNRTLVVEVQDAIQHVVLRSGRCFTNRSARFEAATSPSPRRVAYRWDFGDGAPAEDTEAPWAEHSYLQPGDYRVEVNASNLVSFFVAQATVTVHVLACREPEVDVALPPQVLMRRSQRNYLEAHVNLRDCVTYQTEYRWEVYRAAGCHRPVRMAPVALPSVDMSRPQLVVPRLALPVGHYCFVFLVSFGDTPLARSIQANVTVVPERLVPIIEGGSYRVWSDTQDLVLDGSKSYDPNLEDGDQTPLSFHWACVASTQSETGGCALTFGPRGSSVVTVPRERLQAGVEYTFNLTVWKAGRKEEATNQTVLIRRGRVPLVSLECVSCKAQAVYAVSRSSYVYLEGRCDNCSGGSQRGVSARTTAHVGIMLYGAEGRSGHRHLDGDRAFRRNSLDVFQIATPHSLGSVRKIRVWHDNKGLSPAWFLQHIIVRDLQTACSTFFLVNDWLSVETEANGGLVEKEVLAASDAAVRRFRRLLVAELQRGFFDKHLWLSLWDRPPRSRFTRVQRATCCVLLVCLFLGANAVWYGVVGDAAYSAGPVSGLIPLSADTVAVGLVSSVVVYPVYLVILFLFRMSRSKVAGGPSPTPAGQPVLDIDSYLDSSVLDSSFLAFPGLRAEAFAGQMKSDLFLDDCKSLVCWPSSEGTLNWPDLLNDPSIVGSTLQRLARGRLGPEEDGLSLVSPSSPAKSFSASDEDLIRRIVAEGAGSLAPARDVQVETDLLAGLSSAPAERTETLMLQRLGDRGLPSPGLTWERPQSAKPARTGLVDGLRRRLLPAWCAPLAHGLSLLLVAVAVGVSGWVGAGFSPGVGVMWLLSSSSSFLASFFGWEPLKVLLEALYFSLVAKRLHPDEDDTLVESPAVTPVSERVPRVRPPHGFALFLAKEEARKVKKLHGMLRSFLVYMLFLLVTLLANHGDASCHSHAYRLQSAIKQELGSQAFLAITRSEEFWPWMSHVLLPYIHGNQSSPELGPPRLRQVRLQEALCPDPARPGVPMCAAAAGSFSTGDYGIGWGSAAHNGSETWAYSAPDLLGVWSWGYCAVYDSGGYVQELGLSLEESRAQLGFLQLHNWIDNSYSLDPIPTRQSQINQLADCIRVWL</sequence>
<evidence type="ECO:0000256" key="10">
    <source>
        <dbReference type="ARBA" id="ARBA00023157"/>
    </source>
</evidence>
<feature type="domain" description="PKD" evidence="16">
    <location>
        <begin position="680"/>
        <end position="759"/>
    </location>
</feature>
<dbReference type="GO" id="GO:0005929">
    <property type="term" value="C:cilium"/>
    <property type="evidence" value="ECO:0007669"/>
    <property type="project" value="UniProtKB-SubCell"/>
</dbReference>
<dbReference type="InterPro" id="IPR000601">
    <property type="entry name" value="PKD_dom"/>
</dbReference>
<feature type="domain" description="PKD" evidence="16">
    <location>
        <begin position="757"/>
        <end position="845"/>
    </location>
</feature>
<dbReference type="PANTHER" id="PTHR46730">
    <property type="entry name" value="POLYCYSTIN-1"/>
    <property type="match status" value="1"/>
</dbReference>
<dbReference type="Pfam" id="PF01822">
    <property type="entry name" value="WSC"/>
    <property type="match status" value="1"/>
</dbReference>
<dbReference type="SMART" id="SM00089">
    <property type="entry name" value="PKD"/>
    <property type="match status" value="14"/>
</dbReference>
<feature type="domain" description="PKD" evidence="16">
    <location>
        <begin position="866"/>
        <end position="923"/>
    </location>
</feature>
<comment type="caution">
    <text evidence="13">Lacks conserved residue(s) required for the propagation of feature annotation.</text>
</comment>
<keyword evidence="12" id="KW-0966">Cell projection</keyword>
<dbReference type="CDD" id="cd00146">
    <property type="entry name" value="PKD"/>
    <property type="match status" value="11"/>
</dbReference>
<dbReference type="InterPro" id="IPR002859">
    <property type="entry name" value="PKD/REJ-like"/>
</dbReference>
<keyword evidence="4" id="KW-1003">Cell membrane</keyword>
<evidence type="ECO:0000256" key="7">
    <source>
        <dbReference type="ARBA" id="ARBA00022989"/>
    </source>
</evidence>
<gene>
    <name evidence="21" type="primary">PKD1</name>
</gene>
<dbReference type="PRINTS" id="PR00500">
    <property type="entry name" value="POLYCYSTIN1"/>
</dbReference>
<dbReference type="InterPro" id="IPR000434">
    <property type="entry name" value="PC1"/>
</dbReference>
<dbReference type="InterPro" id="IPR046791">
    <property type="entry name" value="Polycystin_dom"/>
</dbReference>
<dbReference type="Pfam" id="PF02010">
    <property type="entry name" value="REJ"/>
    <property type="match status" value="1"/>
</dbReference>
<dbReference type="SMART" id="SM00308">
    <property type="entry name" value="LH2"/>
    <property type="match status" value="1"/>
</dbReference>
<dbReference type="GO" id="GO:0005261">
    <property type="term" value="F:monoatomic cation channel activity"/>
    <property type="evidence" value="ECO:0007669"/>
    <property type="project" value="TreeGrafter"/>
</dbReference>
<accession>A0A6P6HB53</accession>
<dbReference type="InterPro" id="IPR042060">
    <property type="entry name" value="PLAT_polycystin1"/>
</dbReference>
<evidence type="ECO:0000256" key="13">
    <source>
        <dbReference type="PROSITE-ProRule" id="PRU00152"/>
    </source>
</evidence>
<feature type="domain" description="PKD" evidence="16">
    <location>
        <begin position="1115"/>
        <end position="1179"/>
    </location>
</feature>
<dbReference type="PROSITE" id="PS50095">
    <property type="entry name" value="PLAT"/>
    <property type="match status" value="1"/>
</dbReference>
<dbReference type="FunFam" id="2.60.40.10:FF:001724">
    <property type="entry name" value="Polycystin 1, transient receptor potential channel-interacting"/>
    <property type="match status" value="1"/>
</dbReference>
<dbReference type="SUPFAM" id="SSF56436">
    <property type="entry name" value="C-type lectin-like"/>
    <property type="match status" value="1"/>
</dbReference>
<dbReference type="Gene3D" id="2.60.40.10">
    <property type="entry name" value="Immunoglobulins"/>
    <property type="match status" value="11"/>
</dbReference>
<comment type="subcellular location">
    <subcellularLocation>
        <location evidence="2">Cell membrane</location>
        <topology evidence="2">Multi-pass membrane protein</topology>
    </subcellularLocation>
    <subcellularLocation>
        <location evidence="1">Cell projection</location>
        <location evidence="1">Cilium</location>
    </subcellularLocation>
</comment>
<evidence type="ECO:0000259" key="17">
    <source>
        <dbReference type="PROSITE" id="PS50095"/>
    </source>
</evidence>
<dbReference type="GeneID" id="112853202"/>
<dbReference type="CDD" id="cd00037">
    <property type="entry name" value="CLECT"/>
    <property type="match status" value="1"/>
</dbReference>
<feature type="domain" description="PKD" evidence="16">
    <location>
        <begin position="948"/>
        <end position="1013"/>
    </location>
</feature>
<keyword evidence="5 14" id="KW-0812">Transmembrane</keyword>
<dbReference type="InterPro" id="IPR002889">
    <property type="entry name" value="WSC_carb-bd"/>
</dbReference>
<keyword evidence="10" id="KW-1015">Disulfide bond</keyword>
<protein>
    <submittedName>
        <fullName evidence="21">Polycystin-1</fullName>
    </submittedName>
</protein>
<evidence type="ECO:0000256" key="11">
    <source>
        <dbReference type="ARBA" id="ARBA00023180"/>
    </source>
</evidence>
<evidence type="ECO:0000256" key="5">
    <source>
        <dbReference type="ARBA" id="ARBA00022692"/>
    </source>
</evidence>
<dbReference type="InterPro" id="IPR022409">
    <property type="entry name" value="PKD/Chitinase_dom"/>
</dbReference>
<feature type="domain" description="PKD" evidence="16">
    <location>
        <begin position="1349"/>
        <end position="1435"/>
    </location>
</feature>
<dbReference type="InterPro" id="IPR001024">
    <property type="entry name" value="PLAT/LH2_dom"/>
</dbReference>
<dbReference type="InterPro" id="IPR016186">
    <property type="entry name" value="C-type_lectin-like/link_sf"/>
</dbReference>
<keyword evidence="20" id="KW-1185">Reference proteome</keyword>
<dbReference type="Gene3D" id="2.60.60.20">
    <property type="entry name" value="PLAT/LH2 domain"/>
    <property type="match status" value="1"/>
</dbReference>
<feature type="domain" description="REJ" evidence="18">
    <location>
        <begin position="1775"/>
        <end position="2032"/>
    </location>
</feature>
<feature type="transmembrane region" description="Helical" evidence="14">
    <location>
        <begin position="2225"/>
        <end position="2247"/>
    </location>
</feature>
<proteinExistence type="inferred from homology"/>
<evidence type="ECO:0000313" key="20">
    <source>
        <dbReference type="Proteomes" id="UP000515131"/>
    </source>
</evidence>
<evidence type="ECO:0000259" key="18">
    <source>
        <dbReference type="PROSITE" id="PS51111"/>
    </source>
</evidence>
<dbReference type="InterPro" id="IPR006228">
    <property type="entry name" value="Polycystin_cat"/>
</dbReference>
<dbReference type="Pfam" id="PF00059">
    <property type="entry name" value="Lectin_C"/>
    <property type="match status" value="1"/>
</dbReference>
<dbReference type="NCBIfam" id="TIGR00864">
    <property type="entry name" value="PCC"/>
    <property type="match status" value="1"/>
</dbReference>
<feature type="domain" description="PKD" evidence="16">
    <location>
        <begin position="307"/>
        <end position="393"/>
    </location>
</feature>
<dbReference type="CDD" id="cd01752">
    <property type="entry name" value="PLAT_polycystin"/>
    <property type="match status" value="1"/>
</dbReference>
<evidence type="ECO:0000259" key="19">
    <source>
        <dbReference type="PROSITE" id="PS51212"/>
    </source>
</evidence>
<dbReference type="InterPro" id="IPR036392">
    <property type="entry name" value="PLAT/LH2_dom_sf"/>
</dbReference>
<feature type="domain" description="PKD" evidence="16">
    <location>
        <begin position="1037"/>
        <end position="1097"/>
    </location>
</feature>
<dbReference type="SUPFAM" id="SSF49299">
    <property type="entry name" value="PKD domain"/>
    <property type="match status" value="12"/>
</dbReference>